<dbReference type="Proteomes" id="UP000694404">
    <property type="component" value="Unplaced"/>
</dbReference>
<dbReference type="PANTHER" id="PTHR23113">
    <property type="entry name" value="GUANINE NUCLEOTIDE EXCHANGE FACTOR"/>
    <property type="match status" value="1"/>
</dbReference>
<keyword evidence="4" id="KW-1185">Reference proteome</keyword>
<dbReference type="GO" id="GO:0007265">
    <property type="term" value="P:Ras protein signal transduction"/>
    <property type="evidence" value="ECO:0007669"/>
    <property type="project" value="TreeGrafter"/>
</dbReference>
<dbReference type="InterPro" id="IPR023578">
    <property type="entry name" value="Ras_GEF_dom_sf"/>
</dbReference>
<organism evidence="3 4">
    <name type="scientific">Chelonoidis abingdonii</name>
    <name type="common">Abingdon island giant tortoise</name>
    <name type="synonym">Testudo abingdonii</name>
    <dbReference type="NCBI Taxonomy" id="106734"/>
    <lineage>
        <taxon>Eukaryota</taxon>
        <taxon>Metazoa</taxon>
        <taxon>Chordata</taxon>
        <taxon>Craniata</taxon>
        <taxon>Vertebrata</taxon>
        <taxon>Euteleostomi</taxon>
        <taxon>Archelosauria</taxon>
        <taxon>Testudinata</taxon>
        <taxon>Testudines</taxon>
        <taxon>Cryptodira</taxon>
        <taxon>Durocryptodira</taxon>
        <taxon>Testudinoidea</taxon>
        <taxon>Testudinidae</taxon>
        <taxon>Chelonoidis</taxon>
    </lineage>
</organism>
<reference evidence="3" key="1">
    <citation type="submission" date="2025-08" db="UniProtKB">
        <authorList>
            <consortium name="Ensembl"/>
        </authorList>
    </citation>
    <scope>IDENTIFICATION</scope>
</reference>
<sequence length="122" mass="14072">MSETLDLDKGCTVEELLQGCIEAFDDEGKVRDPQLVRMFLMMHPWYIPSSQLAAKLLHIYPCDSSLQVKTCHLVRYWISAFPAEFDLNPELAEQIKELKEVLGREGNRRHSNLIDIENVARL</sequence>
<dbReference type="PANTHER" id="PTHR23113:SF16">
    <property type="entry name" value="RAS GUANYL-RELEASING PROTEIN 2"/>
    <property type="match status" value="1"/>
</dbReference>
<name>A0A8C0J9I8_CHEAB</name>
<dbReference type="InterPro" id="IPR000651">
    <property type="entry name" value="Ras-like_Gua-exchang_fac_N"/>
</dbReference>
<gene>
    <name evidence="3" type="primary">RASGRP2</name>
</gene>
<feature type="domain" description="N-terminal Ras-GEF" evidence="2">
    <location>
        <begin position="4"/>
        <end position="121"/>
    </location>
</feature>
<reference evidence="3" key="2">
    <citation type="submission" date="2025-09" db="UniProtKB">
        <authorList>
            <consortium name="Ensembl"/>
        </authorList>
    </citation>
    <scope>IDENTIFICATION</scope>
</reference>
<proteinExistence type="predicted"/>
<dbReference type="InterPro" id="IPR008937">
    <property type="entry name" value="Ras-like_GEF"/>
</dbReference>
<dbReference type="GeneTree" id="ENSGT00940000160483"/>
<evidence type="ECO:0000313" key="4">
    <source>
        <dbReference type="Proteomes" id="UP000694404"/>
    </source>
</evidence>
<dbReference type="Ensembl" id="ENSCABT00000032066.1">
    <property type="protein sequence ID" value="ENSCABP00000029261.1"/>
    <property type="gene ID" value="ENSCABG00000021483.1"/>
</dbReference>
<dbReference type="GO" id="GO:0005085">
    <property type="term" value="F:guanyl-nucleotide exchange factor activity"/>
    <property type="evidence" value="ECO:0007669"/>
    <property type="project" value="UniProtKB-KW"/>
</dbReference>
<dbReference type="CDD" id="cd06224">
    <property type="entry name" value="REM"/>
    <property type="match status" value="1"/>
</dbReference>
<accession>A0A8C0J9I8</accession>
<keyword evidence="1" id="KW-0344">Guanine-nucleotide releasing factor</keyword>
<dbReference type="SMART" id="SM00229">
    <property type="entry name" value="RasGEFN"/>
    <property type="match status" value="1"/>
</dbReference>
<dbReference type="GO" id="GO:0005886">
    <property type="term" value="C:plasma membrane"/>
    <property type="evidence" value="ECO:0007669"/>
    <property type="project" value="TreeGrafter"/>
</dbReference>
<dbReference type="Gene3D" id="1.20.870.10">
    <property type="entry name" value="Son of sevenless (SoS) protein Chain: S domain 1"/>
    <property type="match status" value="1"/>
</dbReference>
<dbReference type="PROSITE" id="PS50212">
    <property type="entry name" value="RASGEF_NTER"/>
    <property type="match status" value="1"/>
</dbReference>
<dbReference type="SUPFAM" id="SSF48366">
    <property type="entry name" value="Ras GEF"/>
    <property type="match status" value="1"/>
</dbReference>
<dbReference type="AlphaFoldDB" id="A0A8C0J9I8"/>
<protein>
    <submittedName>
        <fullName evidence="3">RAS guanyl releasing protein 2</fullName>
    </submittedName>
</protein>
<evidence type="ECO:0000259" key="2">
    <source>
        <dbReference type="PROSITE" id="PS50212"/>
    </source>
</evidence>
<evidence type="ECO:0000313" key="3">
    <source>
        <dbReference type="Ensembl" id="ENSCABP00000029261.1"/>
    </source>
</evidence>
<evidence type="ECO:0000256" key="1">
    <source>
        <dbReference type="PROSITE-ProRule" id="PRU00135"/>
    </source>
</evidence>